<accession>A0ABS8Q630</accession>
<keyword evidence="1" id="KW-0472">Membrane</keyword>
<evidence type="ECO:0000256" key="1">
    <source>
        <dbReference type="SAM" id="Phobius"/>
    </source>
</evidence>
<dbReference type="Proteomes" id="UP001179361">
    <property type="component" value="Unassembled WGS sequence"/>
</dbReference>
<sequence>MKTTAKIIILFLFALLLLNVFADATDFMTVNIDGEEIGGPLGWLVGLVFAGGGMLIATIVMLFVGLLLAVVFTGVGVIVVGALGFAAGAVLLALAPLMLPLLIPVAIIWYLVARSRKDRVVLEKTPA</sequence>
<protein>
    <submittedName>
        <fullName evidence="2">Uncharacterized protein</fullName>
    </submittedName>
</protein>
<dbReference type="EMBL" id="JAJNOC010000003">
    <property type="protein sequence ID" value="MCD2517178.1"/>
    <property type="molecule type" value="Genomic_DNA"/>
</dbReference>
<comment type="caution">
    <text evidence="2">The sequence shown here is derived from an EMBL/GenBank/DDBJ whole genome shotgun (WGS) entry which is preliminary data.</text>
</comment>
<organism evidence="2 3">
    <name type="scientific">Massilia phyllostachyos</name>
    <dbReference type="NCBI Taxonomy" id="2898585"/>
    <lineage>
        <taxon>Bacteria</taxon>
        <taxon>Pseudomonadati</taxon>
        <taxon>Pseudomonadota</taxon>
        <taxon>Betaproteobacteria</taxon>
        <taxon>Burkholderiales</taxon>
        <taxon>Oxalobacteraceae</taxon>
        <taxon>Telluria group</taxon>
        <taxon>Massilia</taxon>
    </lineage>
</organism>
<proteinExistence type="predicted"/>
<name>A0ABS8Q630_9BURK</name>
<keyword evidence="1" id="KW-0812">Transmembrane</keyword>
<gene>
    <name evidence="2" type="ORF">LQ564_12760</name>
</gene>
<evidence type="ECO:0000313" key="2">
    <source>
        <dbReference type="EMBL" id="MCD2517178.1"/>
    </source>
</evidence>
<evidence type="ECO:0000313" key="3">
    <source>
        <dbReference type="Proteomes" id="UP001179361"/>
    </source>
</evidence>
<dbReference type="RefSeq" id="WP_231058469.1">
    <property type="nucleotide sequence ID" value="NZ_JAJNOC010000003.1"/>
</dbReference>
<keyword evidence="3" id="KW-1185">Reference proteome</keyword>
<feature type="transmembrane region" description="Helical" evidence="1">
    <location>
        <begin position="93"/>
        <end position="112"/>
    </location>
</feature>
<keyword evidence="1" id="KW-1133">Transmembrane helix</keyword>
<feature type="transmembrane region" description="Helical" evidence="1">
    <location>
        <begin position="67"/>
        <end position="87"/>
    </location>
</feature>
<feature type="transmembrane region" description="Helical" evidence="1">
    <location>
        <begin position="41"/>
        <end position="60"/>
    </location>
</feature>
<reference evidence="2" key="1">
    <citation type="submission" date="2021-11" db="EMBL/GenBank/DDBJ databases">
        <title>The complete genome of Massilia sp sp. G4R7.</title>
        <authorList>
            <person name="Liu L."/>
            <person name="Yue J."/>
            <person name="Yuan J."/>
            <person name="Yang F."/>
            <person name="Li L."/>
        </authorList>
    </citation>
    <scope>NUCLEOTIDE SEQUENCE</scope>
    <source>
        <strain evidence="2">G4R7</strain>
    </source>
</reference>